<reference evidence="2 3" key="1">
    <citation type="submission" date="2019-04" db="EMBL/GenBank/DDBJ databases">
        <authorList>
            <person name="Dong K."/>
        </authorList>
    </citation>
    <scope>NUCLEOTIDE SEQUENCE [LARGE SCALE GENOMIC DNA]</scope>
    <source>
        <strain evidence="3">dk3543</strain>
    </source>
</reference>
<dbReference type="Gene3D" id="3.10.450.50">
    <property type="match status" value="1"/>
</dbReference>
<name>A0A4U2YUR8_9ACTN</name>
<comment type="caution">
    <text evidence="2">The sequence shown here is derived from an EMBL/GenBank/DDBJ whole genome shotgun (WGS) entry which is preliminary data.</text>
</comment>
<evidence type="ECO:0000259" key="1">
    <source>
        <dbReference type="Pfam" id="PF13577"/>
    </source>
</evidence>
<dbReference type="EMBL" id="SZPY01000001">
    <property type="protein sequence ID" value="TKI64834.1"/>
    <property type="molecule type" value="Genomic_DNA"/>
</dbReference>
<proteinExistence type="predicted"/>
<dbReference type="InterPro" id="IPR037401">
    <property type="entry name" value="SnoaL-like"/>
</dbReference>
<accession>A0A4U2YUR8</accession>
<evidence type="ECO:0000313" key="3">
    <source>
        <dbReference type="Proteomes" id="UP000307808"/>
    </source>
</evidence>
<dbReference type="AlphaFoldDB" id="A0A4U2YUR8"/>
<gene>
    <name evidence="2" type="ORF">FC770_00295</name>
</gene>
<dbReference type="Pfam" id="PF13577">
    <property type="entry name" value="SnoaL_4"/>
    <property type="match status" value="1"/>
</dbReference>
<sequence length="166" mass="18881">MYAYARGTDRCQADLVRDAYHPDAWDDHGNFSGGREHVVETIMSRGATAPVSMHHLGNVLIELLGDTAHVETYFVAHQVLERDGRSFTRMRAGRYLDLFERRDGRWRIAHRRVVDDWSRLDEVVATAPSVTDDCARSTRGTDDPSFALSDFTHVFRPTTPHPQESP</sequence>
<protein>
    <submittedName>
        <fullName evidence="2">Nuclear transport factor 2 family protein</fullName>
    </submittedName>
</protein>
<evidence type="ECO:0000313" key="2">
    <source>
        <dbReference type="EMBL" id="TKI64834.1"/>
    </source>
</evidence>
<dbReference type="Proteomes" id="UP000307808">
    <property type="component" value="Unassembled WGS sequence"/>
</dbReference>
<dbReference type="OrthoDB" id="1492465at2"/>
<organism evidence="2 3">
    <name type="scientific">Nocardioides jishulii</name>
    <dbReference type="NCBI Taxonomy" id="2575440"/>
    <lineage>
        <taxon>Bacteria</taxon>
        <taxon>Bacillati</taxon>
        <taxon>Actinomycetota</taxon>
        <taxon>Actinomycetes</taxon>
        <taxon>Propionibacteriales</taxon>
        <taxon>Nocardioidaceae</taxon>
        <taxon>Nocardioides</taxon>
    </lineage>
</organism>
<dbReference type="InterPro" id="IPR032710">
    <property type="entry name" value="NTF2-like_dom_sf"/>
</dbReference>
<keyword evidence="3" id="KW-1185">Reference proteome</keyword>
<dbReference type="SUPFAM" id="SSF54427">
    <property type="entry name" value="NTF2-like"/>
    <property type="match status" value="1"/>
</dbReference>
<feature type="domain" description="SnoaL-like" evidence="1">
    <location>
        <begin position="2"/>
        <end position="112"/>
    </location>
</feature>